<organism evidence="2 3">
    <name type="scientific">Thalassobacillus cyri</name>
    <dbReference type="NCBI Taxonomy" id="571932"/>
    <lineage>
        <taxon>Bacteria</taxon>
        <taxon>Bacillati</taxon>
        <taxon>Bacillota</taxon>
        <taxon>Bacilli</taxon>
        <taxon>Bacillales</taxon>
        <taxon>Bacillaceae</taxon>
        <taxon>Thalassobacillus</taxon>
    </lineage>
</organism>
<gene>
    <name evidence="2" type="ORF">SAMN05421743_112114</name>
</gene>
<dbReference type="EMBL" id="FNQR01000012">
    <property type="protein sequence ID" value="SEB00377.1"/>
    <property type="molecule type" value="Genomic_DNA"/>
</dbReference>
<protein>
    <submittedName>
        <fullName evidence="2">Nuclease-related domain-containing protein</fullName>
    </submittedName>
</protein>
<dbReference type="Proteomes" id="UP000198584">
    <property type="component" value="Unassembled WGS sequence"/>
</dbReference>
<dbReference type="STRING" id="571932.SAMN05421743_112114"/>
<sequence length="329" mass="38370">MLIKSHEVPEALLNLLAIQRRLASDHPQYAGVKTDLAMYQSGYRGELALDYHLNFLDEKESFILHGVRLQNRNFFQIDTLVLTNKFFLIVEVKNLTGVIRFDHGFGQMTQERYGENRPFKDPIAQADNQAFQLQSWLIKQEIRSIPIETLVVFVSSNVHLTRVGESCVDDRIIHAGKLNEVFKTLHQKYQRPLLELHEIRKLAIRMKKQNQPLRLDMMKKYKLTASDIVPGVICESCGGLPMIRKNGIWECRGCGHQNKNSHLETFKDFQLLFKDTISNREARWLLQLDDQQVMSKILGRSGLQHNGGIKGRRYFLNYDYQKDYFYLLN</sequence>
<dbReference type="InterPro" id="IPR011528">
    <property type="entry name" value="NERD"/>
</dbReference>
<feature type="domain" description="NERD" evidence="1">
    <location>
        <begin position="41"/>
        <end position="156"/>
    </location>
</feature>
<evidence type="ECO:0000313" key="2">
    <source>
        <dbReference type="EMBL" id="SEB00377.1"/>
    </source>
</evidence>
<dbReference type="RefSeq" id="WP_093045697.1">
    <property type="nucleotide sequence ID" value="NZ_FNQR01000012.1"/>
</dbReference>
<proteinExistence type="predicted"/>
<dbReference type="Pfam" id="PF08378">
    <property type="entry name" value="NERD"/>
    <property type="match status" value="1"/>
</dbReference>
<dbReference type="PROSITE" id="PS50965">
    <property type="entry name" value="NERD"/>
    <property type="match status" value="1"/>
</dbReference>
<dbReference type="OrthoDB" id="569879at2"/>
<keyword evidence="3" id="KW-1185">Reference proteome</keyword>
<evidence type="ECO:0000313" key="3">
    <source>
        <dbReference type="Proteomes" id="UP000198584"/>
    </source>
</evidence>
<reference evidence="2 3" key="1">
    <citation type="submission" date="2016-10" db="EMBL/GenBank/DDBJ databases">
        <authorList>
            <person name="de Groot N.N."/>
        </authorList>
    </citation>
    <scope>NUCLEOTIDE SEQUENCE [LARGE SCALE GENOMIC DNA]</scope>
    <source>
        <strain evidence="2 3">CCM7597</strain>
    </source>
</reference>
<evidence type="ECO:0000259" key="1">
    <source>
        <dbReference type="PROSITE" id="PS50965"/>
    </source>
</evidence>
<name>A0A1H4FTG8_9BACI</name>
<accession>A0A1H4FTG8</accession>
<dbReference type="AlphaFoldDB" id="A0A1H4FTG8"/>